<evidence type="ECO:0000256" key="1">
    <source>
        <dbReference type="ARBA" id="ARBA00008780"/>
    </source>
</evidence>
<feature type="chain" id="PRO_5040537876" description="Lysophospholipase" evidence="9">
    <location>
        <begin position="20"/>
        <end position="661"/>
    </location>
</feature>
<reference evidence="11" key="1">
    <citation type="submission" date="2021-04" db="EMBL/GenBank/DDBJ databases">
        <title>Draft genome of Fusarium avenaceum strain F156N33, isolated from an atmospheric sample in Virginia.</title>
        <authorList>
            <person name="Yang S."/>
            <person name="Vinatzer B.A."/>
            <person name="Coleman J."/>
        </authorList>
    </citation>
    <scope>NUCLEOTIDE SEQUENCE</scope>
    <source>
        <strain evidence="11">F156N33</strain>
    </source>
</reference>
<dbReference type="SUPFAM" id="SSF52151">
    <property type="entry name" value="FabD/lysophospholipase-like"/>
    <property type="match status" value="1"/>
</dbReference>
<feature type="signal peptide" evidence="9">
    <location>
        <begin position="1"/>
        <end position="19"/>
    </location>
</feature>
<keyword evidence="7" id="KW-0325">Glycoprotein</keyword>
<evidence type="ECO:0000256" key="8">
    <source>
        <dbReference type="PROSITE-ProRule" id="PRU00555"/>
    </source>
</evidence>
<dbReference type="GO" id="GO:0005829">
    <property type="term" value="C:cytosol"/>
    <property type="evidence" value="ECO:0007669"/>
    <property type="project" value="TreeGrafter"/>
</dbReference>
<comment type="caution">
    <text evidence="11">The sequence shown here is derived from an EMBL/GenBank/DDBJ whole genome shotgun (WGS) entry which is preliminary data.</text>
</comment>
<keyword evidence="12" id="KW-1185">Reference proteome</keyword>
<evidence type="ECO:0000256" key="5">
    <source>
        <dbReference type="ARBA" id="ARBA00022963"/>
    </source>
</evidence>
<dbReference type="EC" id="3.1.1.5" evidence="2 9"/>
<gene>
    <name evidence="11" type="ORF">KAF25_001605</name>
</gene>
<evidence type="ECO:0000313" key="11">
    <source>
        <dbReference type="EMBL" id="KAG5656035.1"/>
    </source>
</evidence>
<dbReference type="SMART" id="SM00022">
    <property type="entry name" value="PLAc"/>
    <property type="match status" value="1"/>
</dbReference>
<dbReference type="PANTHER" id="PTHR10728">
    <property type="entry name" value="CYTOSOLIC PHOSPHOLIPASE A2"/>
    <property type="match status" value="1"/>
</dbReference>
<keyword evidence="3 9" id="KW-0732">Signal</keyword>
<dbReference type="PROSITE" id="PS51210">
    <property type="entry name" value="PLA2C"/>
    <property type="match status" value="1"/>
</dbReference>
<organism evidence="11 12">
    <name type="scientific">Fusarium avenaceum</name>
    <dbReference type="NCBI Taxonomy" id="40199"/>
    <lineage>
        <taxon>Eukaryota</taxon>
        <taxon>Fungi</taxon>
        <taxon>Dikarya</taxon>
        <taxon>Ascomycota</taxon>
        <taxon>Pezizomycotina</taxon>
        <taxon>Sordariomycetes</taxon>
        <taxon>Hypocreomycetidae</taxon>
        <taxon>Hypocreales</taxon>
        <taxon>Nectriaceae</taxon>
        <taxon>Fusarium</taxon>
        <taxon>Fusarium tricinctum species complex</taxon>
    </lineage>
</organism>
<proteinExistence type="inferred from homology"/>
<comment type="catalytic activity">
    <reaction evidence="9">
        <text>a 1-acyl-sn-glycero-3-phosphocholine + H2O = sn-glycerol 3-phosphocholine + a fatty acid + H(+)</text>
        <dbReference type="Rhea" id="RHEA:15177"/>
        <dbReference type="ChEBI" id="CHEBI:15377"/>
        <dbReference type="ChEBI" id="CHEBI:15378"/>
        <dbReference type="ChEBI" id="CHEBI:16870"/>
        <dbReference type="ChEBI" id="CHEBI:28868"/>
        <dbReference type="ChEBI" id="CHEBI:58168"/>
        <dbReference type="EC" id="3.1.1.5"/>
    </reaction>
</comment>
<evidence type="ECO:0000256" key="4">
    <source>
        <dbReference type="ARBA" id="ARBA00022801"/>
    </source>
</evidence>
<sequence length="661" mass="71865">FNMHLHLLLVSASLGVAFAQGGSDPYAPVYTSCPSDLKIRKASDGLSDEESSWKEQRAKKMIPDLEDYLKLANISGFDVSTYLKKLKEDDVPIVGLSVSGGGTQSGIGGLGIWQAYDARSAAAKAARTGGLTQLLSYITGLSGGGAVTVSLLAANNFTTTDNVKKATNFSTSYAAGPDGNQTEFFQTIFENAGAKDEAGFPVSVADTFGQFWGTWLPEDMLYGNYSDIADNGTAFNLGDAPMPILCFAEVIPGKSPEIGKLMYPGLNRSKLFNLTAYEVTPFEFGSWLGGRVQAFIPTKYLGTSMSDGKPQNKSQCVEGFDKITLMQGTTTNAFTAWFIDTFYGIPVFAKRWLKERQQVNPDINDVPIPRDQDDNPLVQLVNSTAQFFDLTFNQSMWSTYPNPFEDYNDDMKGVSELLLVDGSLTLETNPLRPLIIPDRKLDLIIVYEASSDAPNSWVNGTNLINTALSASEGNIPFPKIPDVNTIVAQNLSFQPTFFGCNASANTPLLLWLPNAPWSGYTNYSYTQTQFTNTQLDSALDNAFQVATYGNGSVDENWPACLACAAIKGSLRRLDINLPEQCDECFKRHCWNGSTSSRKATEADFDLGLRLDPGLSFEKWNESDWSKEEVGGSEGGGDSAGSRVGNHLIGLVVSIVAIVYLL</sequence>
<keyword evidence="6 8" id="KW-0443">Lipid metabolism</keyword>
<dbReference type="InterPro" id="IPR016035">
    <property type="entry name" value="Acyl_Trfase/lysoPLipase"/>
</dbReference>
<evidence type="ECO:0000256" key="2">
    <source>
        <dbReference type="ARBA" id="ARBA00013274"/>
    </source>
</evidence>
<comment type="similarity">
    <text evidence="1 9">Belongs to the lysophospholipase family.</text>
</comment>
<feature type="domain" description="PLA2c" evidence="10">
    <location>
        <begin position="32"/>
        <end position="595"/>
    </location>
</feature>
<dbReference type="GO" id="GO:0046475">
    <property type="term" value="P:glycerophospholipid catabolic process"/>
    <property type="evidence" value="ECO:0007669"/>
    <property type="project" value="TreeGrafter"/>
</dbReference>
<keyword evidence="5 8" id="KW-0442">Lipid degradation</keyword>
<evidence type="ECO:0000259" key="10">
    <source>
        <dbReference type="PROSITE" id="PS51210"/>
    </source>
</evidence>
<feature type="non-terminal residue" evidence="11">
    <location>
        <position position="1"/>
    </location>
</feature>
<dbReference type="PANTHER" id="PTHR10728:SF33">
    <property type="entry name" value="LYSOPHOSPHOLIPASE 1-RELATED"/>
    <property type="match status" value="1"/>
</dbReference>
<dbReference type="GO" id="GO:0004622">
    <property type="term" value="F:phosphatidylcholine lysophospholipase activity"/>
    <property type="evidence" value="ECO:0007669"/>
    <property type="project" value="UniProtKB-EC"/>
</dbReference>
<dbReference type="Pfam" id="PF01735">
    <property type="entry name" value="PLA2_B"/>
    <property type="match status" value="1"/>
</dbReference>
<dbReference type="GO" id="GO:0004623">
    <property type="term" value="F:phospholipase A2 activity"/>
    <property type="evidence" value="ECO:0007669"/>
    <property type="project" value="TreeGrafter"/>
</dbReference>
<dbReference type="Proteomes" id="UP000782241">
    <property type="component" value="Unassembled WGS sequence"/>
</dbReference>
<dbReference type="InterPro" id="IPR002642">
    <property type="entry name" value="LysoPLipase_cat_dom"/>
</dbReference>
<evidence type="ECO:0000313" key="12">
    <source>
        <dbReference type="Proteomes" id="UP000782241"/>
    </source>
</evidence>
<evidence type="ECO:0000256" key="3">
    <source>
        <dbReference type="ARBA" id="ARBA00022729"/>
    </source>
</evidence>
<dbReference type="AlphaFoldDB" id="A0A9P7GZ26"/>
<evidence type="ECO:0000256" key="7">
    <source>
        <dbReference type="ARBA" id="ARBA00023180"/>
    </source>
</evidence>
<evidence type="ECO:0000256" key="9">
    <source>
        <dbReference type="RuleBase" id="RU362103"/>
    </source>
</evidence>
<accession>A0A9P7GZ26</accession>
<dbReference type="EMBL" id="JAGPUO010000024">
    <property type="protein sequence ID" value="KAG5656035.1"/>
    <property type="molecule type" value="Genomic_DNA"/>
</dbReference>
<protein>
    <recommendedName>
        <fullName evidence="2 9">Lysophospholipase</fullName>
        <ecNumber evidence="2 9">3.1.1.5</ecNumber>
    </recommendedName>
</protein>
<evidence type="ECO:0000256" key="6">
    <source>
        <dbReference type="ARBA" id="ARBA00023098"/>
    </source>
</evidence>
<keyword evidence="4 8" id="KW-0378">Hydrolase</keyword>
<dbReference type="Gene3D" id="3.40.1090.10">
    <property type="entry name" value="Cytosolic phospholipase A2 catalytic domain"/>
    <property type="match status" value="1"/>
</dbReference>
<name>A0A9P7GZ26_9HYPO</name>